<keyword evidence="3" id="KW-1185">Reference proteome</keyword>
<dbReference type="Proteomes" id="UP001501747">
    <property type="component" value="Unassembled WGS sequence"/>
</dbReference>
<dbReference type="SUPFAM" id="SSF51735">
    <property type="entry name" value="NAD(P)-binding Rossmann-fold domains"/>
    <property type="match status" value="1"/>
</dbReference>
<proteinExistence type="predicted"/>
<dbReference type="Pfam" id="PF13460">
    <property type="entry name" value="NAD_binding_10"/>
    <property type="match status" value="1"/>
</dbReference>
<sequence length="266" mass="29020">MNLVLGGTGKTGRRVVSRLRELGLPARPLSRSTEIPFDWADRDTWEAALDGGGALYLIPPPGLGPVHEFVRRAVDAGVRRIVVLSGRGSDTYHFQGILRTERAARESGVDWTILRPNHFFQNFSEDVLREPVLAGEVVLPTGDHPDPMVDVEDIADVAVAALTQDGHTGQTYVLTGPRGISFAEATAIVAKESGREIHYKEVSGAEYVDLLVAQGFPADDARDLCTVFEAVREGTITGTTGDVERVLGRPPRDFESYVRRSLDSWA</sequence>
<dbReference type="Gene3D" id="3.40.50.720">
    <property type="entry name" value="NAD(P)-binding Rossmann-like Domain"/>
    <property type="match status" value="1"/>
</dbReference>
<evidence type="ECO:0000313" key="3">
    <source>
        <dbReference type="Proteomes" id="UP001501747"/>
    </source>
</evidence>
<dbReference type="Gene3D" id="3.90.25.10">
    <property type="entry name" value="UDP-galactose 4-epimerase, domain 1"/>
    <property type="match status" value="1"/>
</dbReference>
<gene>
    <name evidence="2" type="ORF">GCM10022247_50550</name>
</gene>
<feature type="domain" description="NAD(P)-binding" evidence="1">
    <location>
        <begin position="6"/>
        <end position="164"/>
    </location>
</feature>
<reference evidence="3" key="1">
    <citation type="journal article" date="2019" name="Int. J. Syst. Evol. Microbiol.">
        <title>The Global Catalogue of Microorganisms (GCM) 10K type strain sequencing project: providing services to taxonomists for standard genome sequencing and annotation.</title>
        <authorList>
            <consortium name="The Broad Institute Genomics Platform"/>
            <consortium name="The Broad Institute Genome Sequencing Center for Infectious Disease"/>
            <person name="Wu L."/>
            <person name="Ma J."/>
        </authorList>
    </citation>
    <scope>NUCLEOTIDE SEQUENCE [LARGE SCALE GENOMIC DNA]</scope>
    <source>
        <strain evidence="3">JCM 17342</strain>
    </source>
</reference>
<dbReference type="EMBL" id="BAABAL010000018">
    <property type="protein sequence ID" value="GAA4020434.1"/>
    <property type="molecule type" value="Genomic_DNA"/>
</dbReference>
<dbReference type="InterPro" id="IPR036291">
    <property type="entry name" value="NAD(P)-bd_dom_sf"/>
</dbReference>
<organism evidence="2 3">
    <name type="scientific">Allokutzneria multivorans</name>
    <dbReference type="NCBI Taxonomy" id="1142134"/>
    <lineage>
        <taxon>Bacteria</taxon>
        <taxon>Bacillati</taxon>
        <taxon>Actinomycetota</taxon>
        <taxon>Actinomycetes</taxon>
        <taxon>Pseudonocardiales</taxon>
        <taxon>Pseudonocardiaceae</taxon>
        <taxon>Allokutzneria</taxon>
    </lineage>
</organism>
<dbReference type="InterPro" id="IPR016040">
    <property type="entry name" value="NAD(P)-bd_dom"/>
</dbReference>
<dbReference type="PANTHER" id="PTHR43162:SF1">
    <property type="entry name" value="PRESTALK A DIFFERENTIATION PROTEIN A"/>
    <property type="match status" value="1"/>
</dbReference>
<comment type="caution">
    <text evidence="2">The sequence shown here is derived from an EMBL/GenBank/DDBJ whole genome shotgun (WGS) entry which is preliminary data.</text>
</comment>
<evidence type="ECO:0000313" key="2">
    <source>
        <dbReference type="EMBL" id="GAA4020434.1"/>
    </source>
</evidence>
<dbReference type="PANTHER" id="PTHR43162">
    <property type="match status" value="1"/>
</dbReference>
<evidence type="ECO:0000259" key="1">
    <source>
        <dbReference type="Pfam" id="PF13460"/>
    </source>
</evidence>
<dbReference type="InterPro" id="IPR051604">
    <property type="entry name" value="Ergot_Alk_Oxidoreductase"/>
</dbReference>
<name>A0ABP7T438_9PSEU</name>
<protein>
    <submittedName>
        <fullName evidence="2">NAD(P)H-binding protein</fullName>
    </submittedName>
</protein>
<accession>A0ABP7T438</accession>